<accession>A0A420J544</accession>
<name>A0A420J544_9PEZI</name>
<comment type="caution">
    <text evidence="1">The sequence shown here is derived from an EMBL/GenBank/DDBJ whole genome shotgun (WGS) entry which is preliminary data.</text>
</comment>
<sequence length="91" mass="10232">MVTAQPAVRSLCIKEYCSPLQLPDGITNVNVNSCGYCINSDWPYTNRSPEKFFMAFCVQMPKAKYSEPDETYICAGKTDYNPFDNSPISKS</sequence>
<dbReference type="AlphaFoldDB" id="A0A420J544"/>
<gene>
    <name evidence="1" type="ORF">GcM1_177012</name>
</gene>
<evidence type="ECO:0000313" key="1">
    <source>
        <dbReference type="EMBL" id="RKF81910.1"/>
    </source>
</evidence>
<protein>
    <submittedName>
        <fullName evidence="1">Uncharacterized protein</fullName>
    </submittedName>
</protein>
<evidence type="ECO:0000313" key="2">
    <source>
        <dbReference type="Proteomes" id="UP000285326"/>
    </source>
</evidence>
<organism evidence="1 2">
    <name type="scientific">Golovinomyces cichoracearum</name>
    <dbReference type="NCBI Taxonomy" id="62708"/>
    <lineage>
        <taxon>Eukaryota</taxon>
        <taxon>Fungi</taxon>
        <taxon>Dikarya</taxon>
        <taxon>Ascomycota</taxon>
        <taxon>Pezizomycotina</taxon>
        <taxon>Leotiomycetes</taxon>
        <taxon>Erysiphales</taxon>
        <taxon>Erysiphaceae</taxon>
        <taxon>Golovinomyces</taxon>
    </lineage>
</organism>
<reference evidence="1 2" key="1">
    <citation type="journal article" date="2018" name="BMC Genomics">
        <title>Comparative genome analyses reveal sequence features reflecting distinct modes of host-adaptation between dicot and monocot powdery mildew.</title>
        <authorList>
            <person name="Wu Y."/>
            <person name="Ma X."/>
            <person name="Pan Z."/>
            <person name="Kale S.D."/>
            <person name="Song Y."/>
            <person name="King H."/>
            <person name="Zhang Q."/>
            <person name="Presley C."/>
            <person name="Deng X."/>
            <person name="Wei C.I."/>
            <person name="Xiao S."/>
        </authorList>
    </citation>
    <scope>NUCLEOTIDE SEQUENCE [LARGE SCALE GENOMIC DNA]</scope>
    <source>
        <strain evidence="1">UMSG1</strain>
    </source>
</reference>
<dbReference type="Proteomes" id="UP000285326">
    <property type="component" value="Unassembled WGS sequence"/>
</dbReference>
<dbReference type="EMBL" id="MCBS01017721">
    <property type="protein sequence ID" value="RKF81910.1"/>
    <property type="molecule type" value="Genomic_DNA"/>
</dbReference>
<proteinExistence type="predicted"/>